<keyword evidence="3 5" id="KW-1133">Transmembrane helix</keyword>
<evidence type="ECO:0000256" key="3">
    <source>
        <dbReference type="ARBA" id="ARBA00022989"/>
    </source>
</evidence>
<evidence type="ECO:0008006" key="8">
    <source>
        <dbReference type="Google" id="ProtNLM"/>
    </source>
</evidence>
<dbReference type="Pfam" id="PF01040">
    <property type="entry name" value="UbiA"/>
    <property type="match status" value="1"/>
</dbReference>
<keyword evidence="4 5" id="KW-0472">Membrane</keyword>
<feature type="transmembrane region" description="Helical" evidence="5">
    <location>
        <begin position="71"/>
        <end position="90"/>
    </location>
</feature>
<evidence type="ECO:0000256" key="1">
    <source>
        <dbReference type="ARBA" id="ARBA00004141"/>
    </source>
</evidence>
<evidence type="ECO:0000313" key="6">
    <source>
        <dbReference type="EMBL" id="PIP56109.1"/>
    </source>
</evidence>
<keyword evidence="2 5" id="KW-0812">Transmembrane</keyword>
<dbReference type="AlphaFoldDB" id="A0A2H0BEV0"/>
<organism evidence="6 7">
    <name type="scientific">candidate division WWE3 bacterium CG22_combo_CG10-13_8_21_14_all_39_12</name>
    <dbReference type="NCBI Taxonomy" id="1975094"/>
    <lineage>
        <taxon>Bacteria</taxon>
        <taxon>Katanobacteria</taxon>
    </lineage>
</organism>
<feature type="transmembrane region" description="Helical" evidence="5">
    <location>
        <begin position="122"/>
        <end position="147"/>
    </location>
</feature>
<evidence type="ECO:0000256" key="4">
    <source>
        <dbReference type="ARBA" id="ARBA00023136"/>
    </source>
</evidence>
<feature type="transmembrane region" description="Helical" evidence="5">
    <location>
        <begin position="30"/>
        <end position="50"/>
    </location>
</feature>
<protein>
    <recommendedName>
        <fullName evidence="8">Prenyltransferase</fullName>
    </recommendedName>
</protein>
<feature type="transmembrane region" description="Helical" evidence="5">
    <location>
        <begin position="96"/>
        <end position="115"/>
    </location>
</feature>
<feature type="transmembrane region" description="Helical" evidence="5">
    <location>
        <begin position="153"/>
        <end position="170"/>
    </location>
</feature>
<evidence type="ECO:0000256" key="5">
    <source>
        <dbReference type="SAM" id="Phobius"/>
    </source>
</evidence>
<dbReference type="InterPro" id="IPR044878">
    <property type="entry name" value="UbiA_sf"/>
</dbReference>
<comment type="subcellular location">
    <subcellularLocation>
        <location evidence="1">Membrane</location>
        <topology evidence="1">Multi-pass membrane protein</topology>
    </subcellularLocation>
</comment>
<dbReference type="EMBL" id="PCSU01000087">
    <property type="protein sequence ID" value="PIP56109.1"/>
    <property type="molecule type" value="Genomic_DNA"/>
</dbReference>
<dbReference type="Proteomes" id="UP000228495">
    <property type="component" value="Unassembled WGS sequence"/>
</dbReference>
<evidence type="ECO:0000313" key="7">
    <source>
        <dbReference type="Proteomes" id="UP000228495"/>
    </source>
</evidence>
<dbReference type="InterPro" id="IPR000537">
    <property type="entry name" value="UbiA_prenyltransferase"/>
</dbReference>
<reference evidence="6 7" key="1">
    <citation type="submission" date="2017-09" db="EMBL/GenBank/DDBJ databases">
        <title>Depth-based differentiation of microbial function through sediment-hosted aquifers and enrichment of novel symbionts in the deep terrestrial subsurface.</title>
        <authorList>
            <person name="Probst A.J."/>
            <person name="Ladd B."/>
            <person name="Jarett J.K."/>
            <person name="Geller-Mcgrath D.E."/>
            <person name="Sieber C.M."/>
            <person name="Emerson J.B."/>
            <person name="Anantharaman K."/>
            <person name="Thomas B.C."/>
            <person name="Malmstrom R."/>
            <person name="Stieglmeier M."/>
            <person name="Klingl A."/>
            <person name="Woyke T."/>
            <person name="Ryan C.M."/>
            <person name="Banfield J.F."/>
        </authorList>
    </citation>
    <scope>NUCLEOTIDE SEQUENCE [LARGE SCALE GENOMIC DNA]</scope>
    <source>
        <strain evidence="6">CG22_combo_CG10-13_8_21_14_all_39_12</strain>
    </source>
</reference>
<name>A0A2H0BEV0_UNCKA</name>
<sequence>MRLHKTVNVLFIAVGYILVTGFELSAQTIVAGVFLYICFGILMYGGLYSFNSVADRVRDHKNGLPNPLYKLSLAEVLLHACVAFVFVVLGQTLISIYFRQIVYICFVLIGINLVYSFVLKRYFMIGGVLLIATTGPLKVMSGVLLAGGNVYDYWWIFIVHYVGSVIFHGVKNYRRGLL</sequence>
<gene>
    <name evidence="6" type="ORF">COX05_04790</name>
</gene>
<dbReference type="Gene3D" id="1.10.357.140">
    <property type="entry name" value="UbiA prenyltransferase"/>
    <property type="match status" value="1"/>
</dbReference>
<proteinExistence type="predicted"/>
<feature type="transmembrane region" description="Helical" evidence="5">
    <location>
        <begin position="7"/>
        <end position="24"/>
    </location>
</feature>
<comment type="caution">
    <text evidence="6">The sequence shown here is derived from an EMBL/GenBank/DDBJ whole genome shotgun (WGS) entry which is preliminary data.</text>
</comment>
<accession>A0A2H0BEV0</accession>
<evidence type="ECO:0000256" key="2">
    <source>
        <dbReference type="ARBA" id="ARBA00022692"/>
    </source>
</evidence>